<dbReference type="InterPro" id="IPR003507">
    <property type="entry name" value="S66_fam"/>
</dbReference>
<evidence type="ECO:0000256" key="1">
    <source>
        <dbReference type="ARBA" id="ARBA00010233"/>
    </source>
</evidence>
<evidence type="ECO:0000313" key="5">
    <source>
        <dbReference type="EMBL" id="MBK5897772.1"/>
    </source>
</evidence>
<dbReference type="InterPro" id="IPR027478">
    <property type="entry name" value="LdcA_N"/>
</dbReference>
<gene>
    <name evidence="5" type="ORF">JJN12_08280</name>
</gene>
<dbReference type="SUPFAM" id="SSF141986">
    <property type="entry name" value="LD-carboxypeptidase A C-terminal domain-like"/>
    <property type="match status" value="1"/>
</dbReference>
<dbReference type="PIRSF" id="PIRSF028757">
    <property type="entry name" value="LD-carboxypeptidase"/>
    <property type="match status" value="1"/>
</dbReference>
<keyword evidence="2" id="KW-0378">Hydrolase</keyword>
<reference evidence="5 6" key="1">
    <citation type="submission" date="2021-01" db="EMBL/GenBank/DDBJ databases">
        <title>Isolation and description of Catonella massiliensis sp. nov., a novel Catonella species, isolated from a stable periodontitis subject.</title>
        <authorList>
            <person name="Antezack A."/>
            <person name="Boxberger M."/>
            <person name="La Scola B."/>
            <person name="Monnet-Corti V."/>
        </authorList>
    </citation>
    <scope>NUCLEOTIDE SEQUENCE [LARGE SCALE GENOMIC DNA]</scope>
    <source>
        <strain evidence="5 6">Marseille-Q4567</strain>
    </source>
</reference>
<evidence type="ECO:0000313" key="6">
    <source>
        <dbReference type="Proteomes" id="UP000604730"/>
    </source>
</evidence>
<dbReference type="InterPro" id="IPR040449">
    <property type="entry name" value="Peptidase_S66_N"/>
</dbReference>
<sequence>MNIPKFLKKDDVIGVTAPSAGFIEQADLTRLESARLNLSERGYELIETDNVRKCYKGRSSTGKKRAEEFLSLIENKDVKYIVSTSGGDFLMEMLEYLDYDKIKANPKWIQGYSDNTGLIYPITTICDMATVYSGNIGDYGMSLWHAAVRNNLKILEGNDIAQKEFDLFENEYVKKITGFEGYNLTEKVKYEFVSENKTESFSGRLLGGCLDVLIMLCGTRFDKTVDFVRKYKEEGIVWYLESFALSSARLQCALWQLKEAGWFEGAKGFLFGRPCFFAEEYETDFNESVKTALDGLNLPIITGCDIGHRPPRLTMINGMMAEVKFDGEHFEMRYPEVRE</sequence>
<evidence type="ECO:0000259" key="3">
    <source>
        <dbReference type="Pfam" id="PF02016"/>
    </source>
</evidence>
<dbReference type="Gene3D" id="3.50.30.60">
    <property type="entry name" value="LD-carboxypeptidase A C-terminal domain-like"/>
    <property type="match status" value="1"/>
</dbReference>
<dbReference type="SUPFAM" id="SSF52317">
    <property type="entry name" value="Class I glutamine amidotransferase-like"/>
    <property type="match status" value="1"/>
</dbReference>
<name>A0ABS1J0V7_9FIRM</name>
<dbReference type="InterPro" id="IPR029062">
    <property type="entry name" value="Class_I_gatase-like"/>
</dbReference>
<comment type="caution">
    <text evidence="5">The sequence shown here is derived from an EMBL/GenBank/DDBJ whole genome shotgun (WGS) entry which is preliminary data.</text>
</comment>
<proteinExistence type="inferred from homology"/>
<evidence type="ECO:0000259" key="4">
    <source>
        <dbReference type="Pfam" id="PF17676"/>
    </source>
</evidence>
<dbReference type="InterPro" id="IPR040921">
    <property type="entry name" value="Peptidase_S66C"/>
</dbReference>
<organism evidence="5 6">
    <name type="scientific">Catonella massiliensis</name>
    <dbReference type="NCBI Taxonomy" id="2799636"/>
    <lineage>
        <taxon>Bacteria</taxon>
        <taxon>Bacillati</taxon>
        <taxon>Bacillota</taxon>
        <taxon>Clostridia</taxon>
        <taxon>Lachnospirales</taxon>
        <taxon>Lachnospiraceae</taxon>
        <taxon>Catonella</taxon>
    </lineage>
</organism>
<dbReference type="Pfam" id="PF17676">
    <property type="entry name" value="Peptidase_S66C"/>
    <property type="match status" value="1"/>
</dbReference>
<keyword evidence="6" id="KW-1185">Reference proteome</keyword>
<accession>A0ABS1J0V7</accession>
<dbReference type="PANTHER" id="PTHR30237">
    <property type="entry name" value="MURAMOYLTETRAPEPTIDE CARBOXYPEPTIDASE"/>
    <property type="match status" value="1"/>
</dbReference>
<evidence type="ECO:0000256" key="2">
    <source>
        <dbReference type="ARBA" id="ARBA00022801"/>
    </source>
</evidence>
<dbReference type="EMBL" id="JAEPRJ010000001">
    <property type="protein sequence ID" value="MBK5897772.1"/>
    <property type="molecule type" value="Genomic_DNA"/>
</dbReference>
<dbReference type="Pfam" id="PF02016">
    <property type="entry name" value="Peptidase_S66"/>
    <property type="match status" value="1"/>
</dbReference>
<dbReference type="InterPro" id="IPR027461">
    <property type="entry name" value="Carboxypeptidase_A_C_sf"/>
</dbReference>
<feature type="domain" description="LD-carboxypeptidase C-terminal" evidence="4">
    <location>
        <begin position="202"/>
        <end position="323"/>
    </location>
</feature>
<dbReference type="Gene3D" id="3.40.50.10740">
    <property type="entry name" value="Class I glutamine amidotransferase-like"/>
    <property type="match status" value="1"/>
</dbReference>
<dbReference type="RefSeq" id="WP_208429236.1">
    <property type="nucleotide sequence ID" value="NZ_JAEPRJ010000001.1"/>
</dbReference>
<dbReference type="CDD" id="cd07062">
    <property type="entry name" value="Peptidase_S66_mccF_like"/>
    <property type="match status" value="1"/>
</dbReference>
<dbReference type="Proteomes" id="UP000604730">
    <property type="component" value="Unassembled WGS sequence"/>
</dbReference>
<comment type="similarity">
    <text evidence="1">Belongs to the peptidase S66 family.</text>
</comment>
<protein>
    <submittedName>
        <fullName evidence="5">LD-carboxypeptidase</fullName>
    </submittedName>
</protein>
<dbReference type="PANTHER" id="PTHR30237:SF5">
    <property type="entry name" value="CARBOXYPEPTIDASE VC_A0337-RELATED"/>
    <property type="match status" value="1"/>
</dbReference>
<feature type="domain" description="LD-carboxypeptidase N-terminal" evidence="3">
    <location>
        <begin position="13"/>
        <end position="132"/>
    </location>
</feature>